<name>A0A918MK80_9RHOB</name>
<gene>
    <name evidence="1" type="ORF">GCM10011452_23410</name>
</gene>
<evidence type="ECO:0008006" key="3">
    <source>
        <dbReference type="Google" id="ProtNLM"/>
    </source>
</evidence>
<dbReference type="AlphaFoldDB" id="A0A918MK80"/>
<proteinExistence type="predicted"/>
<dbReference type="Proteomes" id="UP000628984">
    <property type="component" value="Unassembled WGS sequence"/>
</dbReference>
<evidence type="ECO:0000313" key="1">
    <source>
        <dbReference type="EMBL" id="GGW34150.1"/>
    </source>
</evidence>
<comment type="caution">
    <text evidence="1">The sequence shown here is derived from an EMBL/GenBank/DDBJ whole genome shotgun (WGS) entry which is preliminary data.</text>
</comment>
<dbReference type="InterPro" id="IPR027417">
    <property type="entry name" value="P-loop_NTPase"/>
</dbReference>
<evidence type="ECO:0000313" key="2">
    <source>
        <dbReference type="Proteomes" id="UP000628984"/>
    </source>
</evidence>
<dbReference type="SUPFAM" id="SSF53795">
    <property type="entry name" value="PEP carboxykinase-like"/>
    <property type="match status" value="1"/>
</dbReference>
<sequence length="104" mass="11135">MAFGAALVADDQVLLNAAEGRLMAAAPPRIAGMIEARGVGLLRATPVGPIPVVLVVDLSRPEPDRLPPSRQIELFGCRIPLVLGRDADHLSYALLQYLKEGRRA</sequence>
<organism evidence="1 2">
    <name type="scientific">Gemmobacter lanyuensis</name>
    <dbReference type="NCBI Taxonomy" id="1054497"/>
    <lineage>
        <taxon>Bacteria</taxon>
        <taxon>Pseudomonadati</taxon>
        <taxon>Pseudomonadota</taxon>
        <taxon>Alphaproteobacteria</taxon>
        <taxon>Rhodobacterales</taxon>
        <taxon>Paracoccaceae</taxon>
        <taxon>Gemmobacter</taxon>
    </lineage>
</organism>
<dbReference type="EMBL" id="BMYQ01000006">
    <property type="protein sequence ID" value="GGW34150.1"/>
    <property type="molecule type" value="Genomic_DNA"/>
</dbReference>
<protein>
    <recommendedName>
        <fullName evidence="3">Hpr(Ser) kinase/phosphatase</fullName>
    </recommendedName>
</protein>
<reference evidence="1" key="2">
    <citation type="submission" date="2020-09" db="EMBL/GenBank/DDBJ databases">
        <authorList>
            <person name="Sun Q."/>
            <person name="Kim S."/>
        </authorList>
    </citation>
    <scope>NUCLEOTIDE SEQUENCE</scope>
    <source>
        <strain evidence="1">KCTC 23714</strain>
    </source>
</reference>
<keyword evidence="2" id="KW-1185">Reference proteome</keyword>
<reference evidence="1" key="1">
    <citation type="journal article" date="2014" name="Int. J. Syst. Evol. Microbiol.">
        <title>Complete genome sequence of Corynebacterium casei LMG S-19264T (=DSM 44701T), isolated from a smear-ripened cheese.</title>
        <authorList>
            <consortium name="US DOE Joint Genome Institute (JGI-PGF)"/>
            <person name="Walter F."/>
            <person name="Albersmeier A."/>
            <person name="Kalinowski J."/>
            <person name="Ruckert C."/>
        </authorList>
    </citation>
    <scope>NUCLEOTIDE SEQUENCE</scope>
    <source>
        <strain evidence="1">KCTC 23714</strain>
    </source>
</reference>
<accession>A0A918MK80</accession>
<dbReference type="Gene3D" id="3.40.50.300">
    <property type="entry name" value="P-loop containing nucleotide triphosphate hydrolases"/>
    <property type="match status" value="1"/>
</dbReference>